<dbReference type="Pfam" id="PF00144">
    <property type="entry name" value="Beta-lactamase"/>
    <property type="match status" value="1"/>
</dbReference>
<dbReference type="Gene3D" id="3.40.710.10">
    <property type="entry name" value="DD-peptidase/beta-lactamase superfamily"/>
    <property type="match status" value="1"/>
</dbReference>
<dbReference type="AlphaFoldDB" id="A0A6M1SY25"/>
<dbReference type="InterPro" id="IPR001466">
    <property type="entry name" value="Beta-lactam-related"/>
</dbReference>
<feature type="signal peptide" evidence="1">
    <location>
        <begin position="1"/>
        <end position="22"/>
    </location>
</feature>
<organism evidence="3 4">
    <name type="scientific">Halalkalibaculum roseum</name>
    <dbReference type="NCBI Taxonomy" id="2709311"/>
    <lineage>
        <taxon>Bacteria</taxon>
        <taxon>Pseudomonadati</taxon>
        <taxon>Balneolota</taxon>
        <taxon>Balneolia</taxon>
        <taxon>Balneolales</taxon>
        <taxon>Balneolaceae</taxon>
        <taxon>Halalkalibaculum</taxon>
    </lineage>
</organism>
<dbReference type="InterPro" id="IPR012338">
    <property type="entry name" value="Beta-lactam/transpept-like"/>
</dbReference>
<keyword evidence="1" id="KW-0732">Signal</keyword>
<dbReference type="Proteomes" id="UP000473278">
    <property type="component" value="Unassembled WGS sequence"/>
</dbReference>
<comment type="caution">
    <text evidence="3">The sequence shown here is derived from an EMBL/GenBank/DDBJ whole genome shotgun (WGS) entry which is preliminary data.</text>
</comment>
<keyword evidence="4" id="KW-1185">Reference proteome</keyword>
<dbReference type="InterPro" id="IPR050491">
    <property type="entry name" value="AmpC-like"/>
</dbReference>
<feature type="chain" id="PRO_5026917092" evidence="1">
    <location>
        <begin position="23"/>
        <end position="561"/>
    </location>
</feature>
<feature type="domain" description="Beta-lactamase-related" evidence="2">
    <location>
        <begin position="41"/>
        <end position="354"/>
    </location>
</feature>
<reference evidence="3 4" key="1">
    <citation type="submission" date="2020-02" db="EMBL/GenBank/DDBJ databases">
        <title>Balneolaceae bacterium YR4-1, complete genome.</title>
        <authorList>
            <person name="Li Y."/>
            <person name="Wu S."/>
        </authorList>
    </citation>
    <scope>NUCLEOTIDE SEQUENCE [LARGE SCALE GENOMIC DNA]</scope>
    <source>
        <strain evidence="3 4">YR4-1</strain>
    </source>
</reference>
<dbReference type="SUPFAM" id="SSF56601">
    <property type="entry name" value="beta-lactamase/transpeptidase-like"/>
    <property type="match status" value="1"/>
</dbReference>
<dbReference type="PANTHER" id="PTHR46825">
    <property type="entry name" value="D-ALANYL-D-ALANINE-CARBOXYPEPTIDASE/ENDOPEPTIDASE AMPH"/>
    <property type="match status" value="1"/>
</dbReference>
<accession>A0A6M1SY25</accession>
<proteinExistence type="predicted"/>
<dbReference type="PANTHER" id="PTHR46825:SF9">
    <property type="entry name" value="BETA-LACTAMASE-RELATED DOMAIN-CONTAINING PROTEIN"/>
    <property type="match status" value="1"/>
</dbReference>
<protein>
    <submittedName>
        <fullName evidence="3">Beta-lactamase family protein</fullName>
    </submittedName>
</protein>
<name>A0A6M1SY25_9BACT</name>
<dbReference type="RefSeq" id="WP_165143663.1">
    <property type="nucleotide sequence ID" value="NZ_JAALLT010000004.1"/>
</dbReference>
<sequence length="561" mass="63877">MMKKHTLIGCLLCLIFIQPACSQQVGWEPSMDEYLEFRNELGRFSGTVAISRNDELVYLRSTGTANRSWNIPVNDSTKYDIASVTKMFTAVGIAMLYEDGKIGLDDTILDHFSDFPISEIGAATTIRQLLSHTSGISDFFMQPGYLETDRYRLRELEDYDRFYNTVEVNESQVGTMHYSNTNFMILGRIIEKITGVDFYTYIREKVFDPLGMVNTGFYEHDLVVGNMAVGYTTDSQAVTEFGVPMDGRLRANSYMRPARGMPAGGAYSTVADLLRFMKALRNESLLNSETFEEFTKEDGDGYALGFQSYTMDGIRFVGHSGGFYGVSSQIFYLPEKGYTVAILANNDFGAPPVFDRFISYLTGRKTYKAISLDEEALSRFEGFYEIVHGEMNGKQLEIQVRDDHLLFDNELEFYPYDRNSFFDIDNESFTLRFSEDSAGMIDGFQWTDGRNFTARAKTVAENEMVELQKLEMNDTELETYLGDFEFGDSGMMPGHKPEITIDDGTLLVDGRMRFVPFDVDKFYLQDDKQMQLHYIRNQANEITGFHVKRGDSVLGEVSKLD</sequence>
<evidence type="ECO:0000313" key="3">
    <source>
        <dbReference type="EMBL" id="NGP77972.1"/>
    </source>
</evidence>
<evidence type="ECO:0000256" key="1">
    <source>
        <dbReference type="SAM" id="SignalP"/>
    </source>
</evidence>
<dbReference type="EMBL" id="JAALLT010000004">
    <property type="protein sequence ID" value="NGP77972.1"/>
    <property type="molecule type" value="Genomic_DNA"/>
</dbReference>
<gene>
    <name evidence="3" type="ORF">G3570_15085</name>
</gene>
<evidence type="ECO:0000313" key="4">
    <source>
        <dbReference type="Proteomes" id="UP000473278"/>
    </source>
</evidence>
<evidence type="ECO:0000259" key="2">
    <source>
        <dbReference type="Pfam" id="PF00144"/>
    </source>
</evidence>